<feature type="region of interest" description="Disordered" evidence="10">
    <location>
        <begin position="620"/>
        <end position="641"/>
    </location>
</feature>
<evidence type="ECO:0000256" key="4">
    <source>
        <dbReference type="ARBA" id="ARBA00013508"/>
    </source>
</evidence>
<evidence type="ECO:0000256" key="7">
    <source>
        <dbReference type="ARBA" id="ARBA00023212"/>
    </source>
</evidence>
<evidence type="ECO:0000256" key="8">
    <source>
        <dbReference type="ARBA" id="ARBA00023242"/>
    </source>
</evidence>
<dbReference type="Pfam" id="PF15501">
    <property type="entry name" value="MDM1"/>
    <property type="match status" value="1"/>
</dbReference>
<comment type="similarity">
    <text evidence="3">Belongs to the MDM1 family.</text>
</comment>
<feature type="compositionally biased region" description="Low complexity" evidence="10">
    <location>
        <begin position="421"/>
        <end position="433"/>
    </location>
</feature>
<dbReference type="GO" id="GO:0008017">
    <property type="term" value="F:microtubule binding"/>
    <property type="evidence" value="ECO:0007669"/>
    <property type="project" value="InterPro"/>
</dbReference>
<feature type="region of interest" description="Disordered" evidence="10">
    <location>
        <begin position="421"/>
        <end position="608"/>
    </location>
</feature>
<accession>A0A6P8EF28</accession>
<gene>
    <name evidence="12" type="primary">mdm1</name>
</gene>
<dbReference type="PANTHER" id="PTHR32078">
    <property type="entry name" value="NUCLEAR PROTEIN MDM1"/>
    <property type="match status" value="1"/>
</dbReference>
<evidence type="ECO:0000256" key="2">
    <source>
        <dbReference type="ARBA" id="ARBA00004123"/>
    </source>
</evidence>
<dbReference type="AlphaFoldDB" id="A0A6P8EF28"/>
<proteinExistence type="inferred from homology"/>
<feature type="region of interest" description="Disordered" evidence="10">
    <location>
        <begin position="1"/>
        <end position="26"/>
    </location>
</feature>
<evidence type="ECO:0000313" key="11">
    <source>
        <dbReference type="Proteomes" id="UP000515152"/>
    </source>
</evidence>
<feature type="compositionally biased region" description="Low complexity" evidence="10">
    <location>
        <begin position="517"/>
        <end position="528"/>
    </location>
</feature>
<keyword evidence="5" id="KW-0963">Cytoplasm</keyword>
<sequence>MSVHFKGISEYRNQYRGPKARSRSASPHRRMLLAGMRSAHQGISREPQFLSRRKIPTHPPQVSRSMHWDQLSGLSCQEPIPPFRPAAGGTVGKEPTAVAVAEIPETPVAPRGPRPPEEQSQLQPQPHIPSPSPTDQRPEPPMNGVQHVLMRKAGLRSDRPRPRGRRHNSEYQRQFEWKDRVANSPLLAADQSLEAVTRQPGDGSREALHSSTVLPMHGSNTVPFESEYSRNFKGSPPPRPPRLRRDIEQNEVPLFQRENVPPENTSKAKRKKRKEQHLDRKHKNSKEEVAQGQPSGTKQEAASLNPQQTVDPPSGCRKMKSEYNARFRSPLQYQYEDGAWVKASDAADEVRELREKAEMYRRRAWGTHFSRYHLNQILSDQNHLWEASTASGSTPQESSGSACSPTIEALDLARSERWVGSGASSASSARSAGQWSTRGQPDAPTGPELPKQAWGDREEPERKKKEADLAERTDQLDRDEQREEEEEEERENREQGDDGGGGAQELEGSSNFRVAGRLPTPKLRTLPLAQRTHHDRTTPAAGGAILVSPPRVRASMRERPPPSPQGKPRSPQRLLGHLSPARAPFKAEEARLTRSPPTAGLTTTDPLPLRQDAWYGMGVAEEPPKRLPAPRSSRKRAPSAQALELPVNRIQGMLRDPEFQHNGNLGLHRPGLFVYPSSDSALSDDDGRMSQISARSAASCSMAAQLLGRTLKRKENFWGKS</sequence>
<dbReference type="GO" id="GO:0046600">
    <property type="term" value="P:negative regulation of centriole replication"/>
    <property type="evidence" value="ECO:0007669"/>
    <property type="project" value="InterPro"/>
</dbReference>
<keyword evidence="8" id="KW-0539">Nucleus</keyword>
<evidence type="ECO:0000256" key="10">
    <source>
        <dbReference type="SAM" id="MobiDB-lite"/>
    </source>
</evidence>
<feature type="compositionally biased region" description="Polar residues" evidence="10">
    <location>
        <begin position="209"/>
        <end position="223"/>
    </location>
</feature>
<dbReference type="GO" id="GO:0005874">
    <property type="term" value="C:microtubule"/>
    <property type="evidence" value="ECO:0007669"/>
    <property type="project" value="UniProtKB-KW"/>
</dbReference>
<feature type="region of interest" description="Disordered" evidence="10">
    <location>
        <begin position="195"/>
        <end position="318"/>
    </location>
</feature>
<evidence type="ECO:0000256" key="5">
    <source>
        <dbReference type="ARBA" id="ARBA00022490"/>
    </source>
</evidence>
<evidence type="ECO:0000256" key="3">
    <source>
        <dbReference type="ARBA" id="ARBA00010494"/>
    </source>
</evidence>
<protein>
    <recommendedName>
        <fullName evidence="4">Nuclear protein MDM1</fullName>
    </recommendedName>
</protein>
<dbReference type="CTD" id="56890"/>
<dbReference type="PANTHER" id="PTHR32078:SF1">
    <property type="entry name" value="NUCLEAR PROTEIN MDM1"/>
    <property type="match status" value="1"/>
</dbReference>
<comment type="subcellular location">
    <subcellularLocation>
        <location evidence="1">Cytoplasm</location>
        <location evidence="1">Cytoskeleton</location>
        <location evidence="1">Microtubule organizing center</location>
        <location evidence="1">Centrosome</location>
        <location evidence="1">Centriole</location>
    </subcellularLocation>
    <subcellularLocation>
        <location evidence="2">Nucleus</location>
    </subcellularLocation>
</comment>
<dbReference type="Proteomes" id="UP000515152">
    <property type="component" value="Chromosome 21"/>
</dbReference>
<feature type="compositionally biased region" description="Basic residues" evidence="10">
    <location>
        <begin position="267"/>
        <end position="284"/>
    </location>
</feature>
<evidence type="ECO:0000313" key="12">
    <source>
        <dbReference type="RefSeq" id="XP_031414598.1"/>
    </source>
</evidence>
<evidence type="ECO:0000256" key="6">
    <source>
        <dbReference type="ARBA" id="ARBA00022701"/>
    </source>
</evidence>
<feature type="compositionally biased region" description="Basic and acidic residues" evidence="10">
    <location>
        <begin position="454"/>
        <end position="481"/>
    </location>
</feature>
<keyword evidence="6" id="KW-0493">Microtubule</keyword>
<reference evidence="12" key="1">
    <citation type="submission" date="2025-08" db="UniProtKB">
        <authorList>
            <consortium name="RefSeq"/>
        </authorList>
    </citation>
    <scope>IDENTIFICATION</scope>
</reference>
<keyword evidence="7" id="KW-0206">Cytoskeleton</keyword>
<dbReference type="OrthoDB" id="9999940at2759"/>
<feature type="compositionally biased region" description="Polar residues" evidence="10">
    <location>
        <begin position="292"/>
        <end position="311"/>
    </location>
</feature>
<dbReference type="KEGG" id="char:105892317"/>
<evidence type="ECO:0000256" key="9">
    <source>
        <dbReference type="ARBA" id="ARBA00045771"/>
    </source>
</evidence>
<dbReference type="GO" id="GO:0005634">
    <property type="term" value="C:nucleus"/>
    <property type="evidence" value="ECO:0007669"/>
    <property type="project" value="UniProtKB-SubCell"/>
</dbReference>
<dbReference type="GeneID" id="105892317"/>
<dbReference type="GO" id="GO:0005814">
    <property type="term" value="C:centriole"/>
    <property type="evidence" value="ECO:0007669"/>
    <property type="project" value="UniProtKB-SubCell"/>
</dbReference>
<organism evidence="11 12">
    <name type="scientific">Clupea harengus</name>
    <name type="common">Atlantic herring</name>
    <dbReference type="NCBI Taxonomy" id="7950"/>
    <lineage>
        <taxon>Eukaryota</taxon>
        <taxon>Metazoa</taxon>
        <taxon>Chordata</taxon>
        <taxon>Craniata</taxon>
        <taxon>Vertebrata</taxon>
        <taxon>Euteleostomi</taxon>
        <taxon>Actinopterygii</taxon>
        <taxon>Neopterygii</taxon>
        <taxon>Teleostei</taxon>
        <taxon>Clupei</taxon>
        <taxon>Clupeiformes</taxon>
        <taxon>Clupeoidei</taxon>
        <taxon>Clupeidae</taxon>
        <taxon>Clupea</taxon>
    </lineage>
</organism>
<feature type="region of interest" description="Disordered" evidence="10">
    <location>
        <begin position="105"/>
        <end position="182"/>
    </location>
</feature>
<comment type="function">
    <text evidence="9">Microtubule-binding protein that negatively regulates centriole duplication. Binds to and stabilizes microtubules.</text>
</comment>
<evidence type="ECO:0000256" key="1">
    <source>
        <dbReference type="ARBA" id="ARBA00004114"/>
    </source>
</evidence>
<dbReference type="RefSeq" id="XP_031414598.1">
    <property type="nucleotide sequence ID" value="XM_031558738.1"/>
</dbReference>
<dbReference type="InterPro" id="IPR029136">
    <property type="entry name" value="MDM1"/>
</dbReference>
<name>A0A6P8EF28_CLUHA</name>
<feature type="compositionally biased region" description="Basic and acidic residues" evidence="10">
    <location>
        <begin position="155"/>
        <end position="181"/>
    </location>
</feature>
<keyword evidence="11" id="KW-1185">Reference proteome</keyword>